<sequence>IDEELHLTNITIHPLPENTTAHLQPCDAGIIYSFKAKYRQLLCENRIQEFDKEIETGVSPSKLSILDAIQMTVTAWDRITTNTIKNCWIKTVILPLSYDNAETSLSELEESIQRDKCQMQHSIDNLLGNDNNVTANDFLSIDDKLLSIENYEESTEQEIVDCVLGKNTEVETDEDAPSEVIDVSNKEAIECLEKLQKYINQENNMSVSFEWMRQFNSIKNSILNNIMSKKVQTQLEQYFDFNLNN</sequence>
<accession>A0A9N9A8N0</accession>
<evidence type="ECO:0000313" key="3">
    <source>
        <dbReference type="Proteomes" id="UP000789831"/>
    </source>
</evidence>
<dbReference type="InterPro" id="IPR004875">
    <property type="entry name" value="DDE_SF_endonuclease_dom"/>
</dbReference>
<dbReference type="Proteomes" id="UP000789831">
    <property type="component" value="Unassembled WGS sequence"/>
</dbReference>
<reference evidence="2" key="1">
    <citation type="submission" date="2021-06" db="EMBL/GenBank/DDBJ databases">
        <authorList>
            <person name="Kallberg Y."/>
            <person name="Tangrot J."/>
            <person name="Rosling A."/>
        </authorList>
    </citation>
    <scope>NUCLEOTIDE SEQUENCE</scope>
    <source>
        <strain evidence="2">MT106</strain>
    </source>
</reference>
<comment type="caution">
    <text evidence="2">The sequence shown here is derived from an EMBL/GenBank/DDBJ whole genome shotgun (WGS) entry which is preliminary data.</text>
</comment>
<protein>
    <submittedName>
        <fullName evidence="2">8954_t:CDS:1</fullName>
    </submittedName>
</protein>
<proteinExistence type="predicted"/>
<evidence type="ECO:0000313" key="2">
    <source>
        <dbReference type="EMBL" id="CAG8521400.1"/>
    </source>
</evidence>
<dbReference type="GO" id="GO:0003676">
    <property type="term" value="F:nucleic acid binding"/>
    <property type="evidence" value="ECO:0007669"/>
    <property type="project" value="InterPro"/>
</dbReference>
<organism evidence="2 3">
    <name type="scientific">Ambispora gerdemannii</name>
    <dbReference type="NCBI Taxonomy" id="144530"/>
    <lineage>
        <taxon>Eukaryota</taxon>
        <taxon>Fungi</taxon>
        <taxon>Fungi incertae sedis</taxon>
        <taxon>Mucoromycota</taxon>
        <taxon>Glomeromycotina</taxon>
        <taxon>Glomeromycetes</taxon>
        <taxon>Archaeosporales</taxon>
        <taxon>Ambisporaceae</taxon>
        <taxon>Ambispora</taxon>
    </lineage>
</organism>
<dbReference type="Pfam" id="PF03184">
    <property type="entry name" value="DDE_1"/>
    <property type="match status" value="1"/>
</dbReference>
<feature type="non-terminal residue" evidence="2">
    <location>
        <position position="245"/>
    </location>
</feature>
<name>A0A9N9A8N0_9GLOM</name>
<gene>
    <name evidence="2" type="ORF">AGERDE_LOCUS5256</name>
</gene>
<evidence type="ECO:0000259" key="1">
    <source>
        <dbReference type="Pfam" id="PF03184"/>
    </source>
</evidence>
<dbReference type="OrthoDB" id="2398143at2759"/>
<dbReference type="AlphaFoldDB" id="A0A9N9A8N0"/>
<feature type="domain" description="DDE-1" evidence="1">
    <location>
        <begin position="4"/>
        <end position="88"/>
    </location>
</feature>
<keyword evidence="3" id="KW-1185">Reference proteome</keyword>
<dbReference type="EMBL" id="CAJVPL010000687">
    <property type="protein sequence ID" value="CAG8521400.1"/>
    <property type="molecule type" value="Genomic_DNA"/>
</dbReference>